<dbReference type="SUPFAM" id="SSF52540">
    <property type="entry name" value="P-loop containing nucleoside triphosphate hydrolases"/>
    <property type="match status" value="1"/>
</dbReference>
<accession>A0A516GUV4</accession>
<dbReference type="EMBL" id="CP041637">
    <property type="protein sequence ID" value="QDO95301.1"/>
    <property type="molecule type" value="Genomic_DNA"/>
</dbReference>
<evidence type="ECO:0000313" key="6">
    <source>
        <dbReference type="Proteomes" id="UP000319209"/>
    </source>
</evidence>
<reference evidence="5 6" key="1">
    <citation type="submission" date="2019-07" db="EMBL/GenBank/DDBJ databases">
        <title>Genome sequencing for Formosa sp. PS13.</title>
        <authorList>
            <person name="Park S.-J."/>
        </authorList>
    </citation>
    <scope>NUCLEOTIDE SEQUENCE [LARGE SCALE GENOMIC DNA]</scope>
    <source>
        <strain evidence="5 6">PS13</strain>
    </source>
</reference>
<dbReference type="PANTHER" id="PTHR23076">
    <property type="entry name" value="METALLOPROTEASE M41 FTSH"/>
    <property type="match status" value="1"/>
</dbReference>
<feature type="domain" description="Clp ATPase C-terminal" evidence="4">
    <location>
        <begin position="240"/>
        <end position="304"/>
    </location>
</feature>
<dbReference type="InterPro" id="IPR019489">
    <property type="entry name" value="Clp_ATPase_C"/>
</dbReference>
<dbReference type="Proteomes" id="UP000319209">
    <property type="component" value="Chromosome"/>
</dbReference>
<evidence type="ECO:0000259" key="3">
    <source>
        <dbReference type="Pfam" id="PF01434"/>
    </source>
</evidence>
<protein>
    <submittedName>
        <fullName evidence="5">Uncharacterized protein</fullName>
    </submittedName>
</protein>
<dbReference type="InterPro" id="IPR000642">
    <property type="entry name" value="Peptidase_M41"/>
</dbReference>
<gene>
    <name evidence="5" type="ORF">FNB79_15420</name>
</gene>
<evidence type="ECO:0000256" key="1">
    <source>
        <dbReference type="ARBA" id="ARBA00022741"/>
    </source>
</evidence>
<dbReference type="InterPro" id="IPR037219">
    <property type="entry name" value="Peptidase_M41-like"/>
</dbReference>
<dbReference type="Pfam" id="PF10431">
    <property type="entry name" value="ClpB_D2-small"/>
    <property type="match status" value="1"/>
</dbReference>
<dbReference type="GO" id="GO:0004222">
    <property type="term" value="F:metalloendopeptidase activity"/>
    <property type="evidence" value="ECO:0007669"/>
    <property type="project" value="InterPro"/>
</dbReference>
<organism evidence="5 6">
    <name type="scientific">Formosa sediminum</name>
    <dbReference type="NCBI Taxonomy" id="2594004"/>
    <lineage>
        <taxon>Bacteria</taxon>
        <taxon>Pseudomonadati</taxon>
        <taxon>Bacteroidota</taxon>
        <taxon>Flavobacteriia</taxon>
        <taxon>Flavobacteriales</taxon>
        <taxon>Flavobacteriaceae</taxon>
        <taxon>Formosa</taxon>
    </lineage>
</organism>
<keyword evidence="6" id="KW-1185">Reference proteome</keyword>
<dbReference type="GO" id="GO:0045037">
    <property type="term" value="P:protein import into chloroplast stroma"/>
    <property type="evidence" value="ECO:0007669"/>
    <property type="project" value="TreeGrafter"/>
</dbReference>
<dbReference type="AlphaFoldDB" id="A0A516GUV4"/>
<dbReference type="InterPro" id="IPR027417">
    <property type="entry name" value="P-loop_NTPase"/>
</dbReference>
<dbReference type="PANTHER" id="PTHR23076:SF37">
    <property type="entry name" value="ATP-DEPENDENT ZINC METALLOPROTEASE FTSH 4, MITOCHONDRIAL"/>
    <property type="match status" value="1"/>
</dbReference>
<evidence type="ECO:0000256" key="2">
    <source>
        <dbReference type="ARBA" id="ARBA00022840"/>
    </source>
</evidence>
<sequence>MASKLDQIKAHLEYKHMRLEKVNTVLKTEFFGIDKAINQVCANIRPWYILADFQERPMVVNIWGLTGVGKTSLIKRIMELLDMRDSVYHFDMGNSDKNSHSNILNIQKIFKDEDMKQPSVALILDEFQLARTLDNNLCETDEEKTRIIWELLDTGYIAPSEVDHKSSKGLDFSKSIVFIIGNLDDAYHMVNNFSSDVSADIYYAMSLKITLPEIKSALFKLFRKEQVSRLGNTHIIFPALSKQAYKEIIATELSKLKDTLALYSGIQFIMDATLEELIYNEGVFPSQGARPVFTTVNTLVKSHIPNIIYEVLQQKKSITSIELKVENSKIIVYYKSNKSVVAVKQIALYLPMENLRKNTYDDLQAIVAVHESGHAILSAILLKHVPEHVHSKSTENCFGFVLALPPCNFHYRKDIINYVAMYLGGLAAEELIFGKEYVTSGSSSDINKATVFLTNMYKISGLGEYTLRYDSDFSKSPFYHDFAFVEQEMKQMMEKALALAKKTLESEMKLLVVLSEYLCHHPQIEKAQLEALITKHKVTKDDLISDFSNLYYRNKLQAKVNQYKLEEEVTRSVTTLKRITT</sequence>
<evidence type="ECO:0000313" key="5">
    <source>
        <dbReference type="EMBL" id="QDO95301.1"/>
    </source>
</evidence>
<dbReference type="GO" id="GO:0005524">
    <property type="term" value="F:ATP binding"/>
    <property type="evidence" value="ECO:0007669"/>
    <property type="project" value="UniProtKB-KW"/>
</dbReference>
<feature type="domain" description="Peptidase M41" evidence="3">
    <location>
        <begin position="364"/>
        <end position="531"/>
    </location>
</feature>
<evidence type="ECO:0000259" key="4">
    <source>
        <dbReference type="Pfam" id="PF10431"/>
    </source>
</evidence>
<dbReference type="Pfam" id="PF01434">
    <property type="entry name" value="Peptidase_M41"/>
    <property type="match status" value="1"/>
</dbReference>
<name>A0A516GUV4_9FLAO</name>
<dbReference type="GO" id="GO:0004176">
    <property type="term" value="F:ATP-dependent peptidase activity"/>
    <property type="evidence" value="ECO:0007669"/>
    <property type="project" value="InterPro"/>
</dbReference>
<dbReference type="OrthoDB" id="5619382at2"/>
<dbReference type="GO" id="GO:0006508">
    <property type="term" value="P:proteolysis"/>
    <property type="evidence" value="ECO:0007669"/>
    <property type="project" value="InterPro"/>
</dbReference>
<dbReference type="Gene3D" id="1.10.8.60">
    <property type="match status" value="1"/>
</dbReference>
<dbReference type="Gene3D" id="1.20.58.760">
    <property type="entry name" value="Peptidase M41"/>
    <property type="match status" value="1"/>
</dbReference>
<keyword evidence="2" id="KW-0067">ATP-binding</keyword>
<dbReference type="SUPFAM" id="SSF140990">
    <property type="entry name" value="FtsH protease domain-like"/>
    <property type="match status" value="1"/>
</dbReference>
<proteinExistence type="predicted"/>
<dbReference type="Gene3D" id="3.40.50.300">
    <property type="entry name" value="P-loop containing nucleotide triphosphate hydrolases"/>
    <property type="match status" value="1"/>
</dbReference>
<dbReference type="RefSeq" id="WP_143382209.1">
    <property type="nucleotide sequence ID" value="NZ_CP041637.1"/>
</dbReference>
<keyword evidence="1" id="KW-0547">Nucleotide-binding</keyword>
<dbReference type="KEGG" id="fop:FNB79_15420"/>